<evidence type="ECO:0008006" key="4">
    <source>
        <dbReference type="Google" id="ProtNLM"/>
    </source>
</evidence>
<dbReference type="EMBL" id="CP114413">
    <property type="protein sequence ID" value="WAZ25703.1"/>
    <property type="molecule type" value="Genomic_DNA"/>
</dbReference>
<keyword evidence="3" id="KW-1185">Reference proteome</keyword>
<accession>A0ABY7KNV2</accession>
<reference evidence="2" key="1">
    <citation type="submission" date="2022-12" db="EMBL/GenBank/DDBJ databases">
        <authorList>
            <person name="Ruckert C."/>
            <person name="Busche T."/>
            <person name="Kalinowski J."/>
            <person name="Wittmann C."/>
        </authorList>
    </citation>
    <scope>NUCLEOTIDE SEQUENCE</scope>
    <source>
        <strain evidence="2">DSM 40467</strain>
    </source>
</reference>
<evidence type="ECO:0000313" key="3">
    <source>
        <dbReference type="Proteomes" id="UP001164439"/>
    </source>
</evidence>
<dbReference type="Proteomes" id="UP001164439">
    <property type="component" value="Chromosome"/>
</dbReference>
<feature type="compositionally biased region" description="Basic and acidic residues" evidence="1">
    <location>
        <begin position="67"/>
        <end position="76"/>
    </location>
</feature>
<name>A0ABY7KNV2_9ACTN</name>
<feature type="region of interest" description="Disordered" evidence="1">
    <location>
        <begin position="67"/>
        <end position="90"/>
    </location>
</feature>
<evidence type="ECO:0000313" key="2">
    <source>
        <dbReference type="EMBL" id="WAZ25703.1"/>
    </source>
</evidence>
<evidence type="ECO:0000256" key="1">
    <source>
        <dbReference type="SAM" id="MobiDB-lite"/>
    </source>
</evidence>
<organism evidence="2 3">
    <name type="scientific">Streptomyces cinnabarinus</name>
    <dbReference type="NCBI Taxonomy" id="67287"/>
    <lineage>
        <taxon>Bacteria</taxon>
        <taxon>Bacillati</taxon>
        <taxon>Actinomycetota</taxon>
        <taxon>Actinomycetes</taxon>
        <taxon>Kitasatosporales</taxon>
        <taxon>Streptomycetaceae</taxon>
        <taxon>Streptomyces</taxon>
    </lineage>
</organism>
<sequence length="108" mass="12832">MRARVRPPETCTWCSTTSGHLVTGHETRLCRGHVQELRRRRLDRMAKGAPWEPDPFGNLWLLPEEIEGHGRTDPHTPRTPPPDQHRHTWKREASWTAYRRARAVRRRR</sequence>
<dbReference type="RefSeq" id="WP_269663183.1">
    <property type="nucleotide sequence ID" value="NZ_CP114413.1"/>
</dbReference>
<gene>
    <name evidence="2" type="ORF">STRCI_007214</name>
</gene>
<proteinExistence type="predicted"/>
<protein>
    <recommendedName>
        <fullName evidence="4">HNH endonuclease</fullName>
    </recommendedName>
</protein>